<name>A0ABV0S7V5_9TELE</name>
<keyword evidence="3" id="KW-1185">Reference proteome</keyword>
<keyword evidence="2" id="KW-0418">Kinase</keyword>
<evidence type="ECO:0000313" key="3">
    <source>
        <dbReference type="Proteomes" id="UP001434883"/>
    </source>
</evidence>
<evidence type="ECO:0000313" key="2">
    <source>
        <dbReference type="EMBL" id="MEQ2216645.1"/>
    </source>
</evidence>
<proteinExistence type="predicted"/>
<dbReference type="InterPro" id="IPR023142">
    <property type="entry name" value="MAST_pre-PK_dom_sf"/>
</dbReference>
<dbReference type="Gene3D" id="1.20.1480.20">
    <property type="entry name" value="MAST3 pre-PK domain-like"/>
    <property type="match status" value="1"/>
</dbReference>
<organism evidence="2 3">
    <name type="scientific">Xenoophorus captivus</name>
    <dbReference type="NCBI Taxonomy" id="1517983"/>
    <lineage>
        <taxon>Eukaryota</taxon>
        <taxon>Metazoa</taxon>
        <taxon>Chordata</taxon>
        <taxon>Craniata</taxon>
        <taxon>Vertebrata</taxon>
        <taxon>Euteleostomi</taxon>
        <taxon>Actinopterygii</taxon>
        <taxon>Neopterygii</taxon>
        <taxon>Teleostei</taxon>
        <taxon>Neoteleostei</taxon>
        <taxon>Acanthomorphata</taxon>
        <taxon>Ovalentaria</taxon>
        <taxon>Atherinomorphae</taxon>
        <taxon>Cyprinodontiformes</taxon>
        <taxon>Goodeidae</taxon>
        <taxon>Xenoophorus</taxon>
    </lineage>
</organism>
<feature type="non-terminal residue" evidence="2">
    <location>
        <position position="1"/>
    </location>
</feature>
<dbReference type="Proteomes" id="UP001434883">
    <property type="component" value="Unassembled WGS sequence"/>
</dbReference>
<dbReference type="GO" id="GO:0016301">
    <property type="term" value="F:kinase activity"/>
    <property type="evidence" value="ECO:0007669"/>
    <property type="project" value="UniProtKB-KW"/>
</dbReference>
<keyword evidence="2" id="KW-0808">Transferase</keyword>
<sequence length="152" mass="17549">QRGEDLQICIIITFGPHGVNAHVLLFAFSPGRSPLSFDHEIMMMNHVYKERFPKATAQMEERLAELLTSSAPDKVRPLADGVLSFIYHQLIELSRDCLDKSREDLITSRYFYELQESLEKLLQDVSLTNLSSLSHRTLQFCLMRVEEHSEHT</sequence>
<evidence type="ECO:0000259" key="1">
    <source>
        <dbReference type="Pfam" id="PF08926"/>
    </source>
</evidence>
<feature type="domain" description="Microtubule-associated serine/threonine-protein kinase pre-PK" evidence="1">
    <location>
        <begin position="28"/>
        <end position="126"/>
    </location>
</feature>
<gene>
    <name evidence="2" type="primary">MAST2_2</name>
    <name evidence="2" type="ORF">XENOCAPTIV_019758</name>
</gene>
<dbReference type="InterPro" id="IPR015022">
    <property type="entry name" value="MAST_pre-PK_dom"/>
</dbReference>
<accession>A0ABV0S7V5</accession>
<reference evidence="2 3" key="1">
    <citation type="submission" date="2021-06" db="EMBL/GenBank/DDBJ databases">
        <authorList>
            <person name="Palmer J.M."/>
        </authorList>
    </citation>
    <scope>NUCLEOTIDE SEQUENCE [LARGE SCALE GENOMIC DNA]</scope>
    <source>
        <strain evidence="2 3">XC_2019</strain>
        <tissue evidence="2">Muscle</tissue>
    </source>
</reference>
<comment type="caution">
    <text evidence="2">The sequence shown here is derived from an EMBL/GenBank/DDBJ whole genome shotgun (WGS) entry which is preliminary data.</text>
</comment>
<dbReference type="EMBL" id="JAHRIN010071429">
    <property type="protein sequence ID" value="MEQ2216645.1"/>
    <property type="molecule type" value="Genomic_DNA"/>
</dbReference>
<protein>
    <submittedName>
        <fullName evidence="2">Microtubule-associated serine/threonine-protein kinase 2</fullName>
    </submittedName>
</protein>
<dbReference type="SUPFAM" id="SSF140482">
    <property type="entry name" value="MAST3 pre-PK domain-like"/>
    <property type="match status" value="1"/>
</dbReference>
<dbReference type="Pfam" id="PF08926">
    <property type="entry name" value="DUF1908"/>
    <property type="match status" value="1"/>
</dbReference>